<reference evidence="2" key="1">
    <citation type="submission" date="2023-10" db="EMBL/GenBank/DDBJ databases">
        <title>Development of a sustainable strategy for remediation of hydrocarbon-contaminated territories based on the waste exchange concept.</title>
        <authorList>
            <person name="Krivoruchko A."/>
        </authorList>
    </citation>
    <scope>NUCLEOTIDE SEQUENCE</scope>
    <source>
        <strain evidence="2">IEGM 1279</strain>
    </source>
</reference>
<name>A0AAE4R602_9ACTN</name>
<feature type="compositionally biased region" description="Low complexity" evidence="1">
    <location>
        <begin position="100"/>
        <end position="109"/>
    </location>
</feature>
<dbReference type="Proteomes" id="UP001185922">
    <property type="component" value="Unassembled WGS sequence"/>
</dbReference>
<evidence type="ECO:0000256" key="1">
    <source>
        <dbReference type="SAM" id="MobiDB-lite"/>
    </source>
</evidence>
<evidence type="ECO:0000313" key="3">
    <source>
        <dbReference type="Proteomes" id="UP001185922"/>
    </source>
</evidence>
<proteinExistence type="predicted"/>
<organism evidence="2 3">
    <name type="scientific">Gordonia amicalis</name>
    <dbReference type="NCBI Taxonomy" id="89053"/>
    <lineage>
        <taxon>Bacteria</taxon>
        <taxon>Bacillati</taxon>
        <taxon>Actinomycetota</taxon>
        <taxon>Actinomycetes</taxon>
        <taxon>Mycobacteriales</taxon>
        <taxon>Gordoniaceae</taxon>
        <taxon>Gordonia</taxon>
    </lineage>
</organism>
<dbReference type="EMBL" id="JAWLKH010000027">
    <property type="protein sequence ID" value="MDV6314120.1"/>
    <property type="molecule type" value="Genomic_DNA"/>
</dbReference>
<evidence type="ECO:0000313" key="2">
    <source>
        <dbReference type="EMBL" id="MDV6314120.1"/>
    </source>
</evidence>
<feature type="compositionally biased region" description="Low complexity" evidence="1">
    <location>
        <begin position="49"/>
        <end position="74"/>
    </location>
</feature>
<dbReference type="RefSeq" id="WP_006438463.1">
    <property type="nucleotide sequence ID" value="NZ_CP096596.1"/>
</dbReference>
<accession>A0AAE4R602</accession>
<feature type="region of interest" description="Disordered" evidence="1">
    <location>
        <begin position="49"/>
        <end position="109"/>
    </location>
</feature>
<dbReference type="AlphaFoldDB" id="A0AAE4R602"/>
<sequence length="135" mass="13790">MTDTTERGRHRLPQKQSVSPKTFVRFGIPVLLGAAVIGAGIVSGTTEAAPVPQAPVTPVDHTTTVPTEPAEPTEQPNYYIGGPTYNTTVTEAPVGPPAAVPQGPVEPGGEQWGASFVLGEPAPAAVPNAGSFTLP</sequence>
<comment type="caution">
    <text evidence="2">The sequence shown here is derived from an EMBL/GenBank/DDBJ whole genome shotgun (WGS) entry which is preliminary data.</text>
</comment>
<gene>
    <name evidence="2" type="ORF">R3Q15_19920</name>
</gene>
<protein>
    <submittedName>
        <fullName evidence="2">Uncharacterized protein</fullName>
    </submittedName>
</protein>